<dbReference type="PANTHER" id="PTHR43267">
    <property type="entry name" value="TRNA THREONYLCARBAMOYLADENOSINE DEHYDRATASE"/>
    <property type="match status" value="1"/>
</dbReference>
<dbReference type="InterPro" id="IPR045886">
    <property type="entry name" value="ThiF/MoeB/HesA"/>
</dbReference>
<proteinExistence type="predicted"/>
<sequence length="247" mass="27248">MTFEKKKAFRGIRALYGDDGFEKLQNSHVTVVGIGGIGSWCTEALCRTGVGSLTLIDSDIIEITNLNRQLHTTVNTEGRTKTEVMKEHLLELNPELDIEIITQKLTPENIDEIMKDRCDNVCECIDDLDAKAYIANYLYHNNSNFIVAGGAGGRIDPTRLKIGDIAQAQGDALISKLRSRLRKEYGFPANGKNFRISCTFSNEKPIYSCKDSYISGDLPAFGASMSVTASAGLLISSWMINRITQNA</sequence>
<evidence type="ECO:0000259" key="1">
    <source>
        <dbReference type="Pfam" id="PF00899"/>
    </source>
</evidence>
<accession>A0A662ZBM0</accession>
<gene>
    <name evidence="2" type="ORF">SAMN04487865_10307</name>
</gene>
<protein>
    <submittedName>
        <fullName evidence="2">tRNA A37 threonylcarbamoyladenosine dehydratase</fullName>
    </submittedName>
</protein>
<reference evidence="2 3" key="1">
    <citation type="submission" date="2016-10" db="EMBL/GenBank/DDBJ databases">
        <authorList>
            <person name="Varghese N."/>
            <person name="Submissions S."/>
        </authorList>
    </citation>
    <scope>NUCLEOTIDE SEQUENCE [LARGE SCALE GENOMIC DNA]</scope>
    <source>
        <strain evidence="2 3">22B</strain>
    </source>
</reference>
<dbReference type="AlphaFoldDB" id="A0A662ZBM0"/>
<organism evidence="2 3">
    <name type="scientific">Succinivibrio dextrinosolvens</name>
    <dbReference type="NCBI Taxonomy" id="83771"/>
    <lineage>
        <taxon>Bacteria</taxon>
        <taxon>Pseudomonadati</taxon>
        <taxon>Pseudomonadota</taxon>
        <taxon>Gammaproteobacteria</taxon>
        <taxon>Aeromonadales</taxon>
        <taxon>Succinivibrionaceae</taxon>
        <taxon>Succinivibrio</taxon>
    </lineage>
</organism>
<evidence type="ECO:0000313" key="2">
    <source>
        <dbReference type="EMBL" id="SFK14472.1"/>
    </source>
</evidence>
<dbReference type="InterPro" id="IPR035985">
    <property type="entry name" value="Ubiquitin-activating_enz"/>
</dbReference>
<dbReference type="Proteomes" id="UP000243374">
    <property type="component" value="Unassembled WGS sequence"/>
</dbReference>
<dbReference type="EMBL" id="FOSF01000030">
    <property type="protein sequence ID" value="SFK14472.1"/>
    <property type="molecule type" value="Genomic_DNA"/>
</dbReference>
<evidence type="ECO:0000313" key="3">
    <source>
        <dbReference type="Proteomes" id="UP000243374"/>
    </source>
</evidence>
<keyword evidence="3" id="KW-1185">Reference proteome</keyword>
<dbReference type="Gene3D" id="3.40.50.720">
    <property type="entry name" value="NAD(P)-binding Rossmann-like Domain"/>
    <property type="match status" value="1"/>
</dbReference>
<dbReference type="PANTHER" id="PTHR43267:SF1">
    <property type="entry name" value="TRNA THREONYLCARBAMOYLADENOSINE DEHYDRATASE"/>
    <property type="match status" value="1"/>
</dbReference>
<dbReference type="GO" id="GO:0061504">
    <property type="term" value="P:cyclic threonylcarbamoyladenosine biosynthetic process"/>
    <property type="evidence" value="ECO:0007669"/>
    <property type="project" value="TreeGrafter"/>
</dbReference>
<name>A0A662ZBM0_9GAMM</name>
<dbReference type="OrthoDB" id="9804150at2"/>
<dbReference type="SUPFAM" id="SSF69572">
    <property type="entry name" value="Activating enzymes of the ubiquitin-like proteins"/>
    <property type="match status" value="1"/>
</dbReference>
<dbReference type="GO" id="GO:0061503">
    <property type="term" value="F:tRNA threonylcarbamoyladenosine dehydratase"/>
    <property type="evidence" value="ECO:0007669"/>
    <property type="project" value="TreeGrafter"/>
</dbReference>
<dbReference type="RefSeq" id="WP_074840844.1">
    <property type="nucleotide sequence ID" value="NZ_CP047056.1"/>
</dbReference>
<dbReference type="CDD" id="cd00755">
    <property type="entry name" value="YgdL_like"/>
    <property type="match status" value="1"/>
</dbReference>
<dbReference type="InterPro" id="IPR000594">
    <property type="entry name" value="ThiF_NAD_FAD-bd"/>
</dbReference>
<dbReference type="Pfam" id="PF00899">
    <property type="entry name" value="ThiF"/>
    <property type="match status" value="1"/>
</dbReference>
<dbReference type="GO" id="GO:0008641">
    <property type="term" value="F:ubiquitin-like modifier activating enzyme activity"/>
    <property type="evidence" value="ECO:0007669"/>
    <property type="project" value="InterPro"/>
</dbReference>
<feature type="domain" description="THIF-type NAD/FAD binding fold" evidence="1">
    <location>
        <begin position="14"/>
        <end position="160"/>
    </location>
</feature>